<gene>
    <name evidence="3" type="ORF">CLV99_1208</name>
</gene>
<reference evidence="3 4" key="1">
    <citation type="submission" date="2019-03" db="EMBL/GenBank/DDBJ databases">
        <title>Genomic Encyclopedia of Archaeal and Bacterial Type Strains, Phase II (KMG-II): from individual species to whole genera.</title>
        <authorList>
            <person name="Goeker M."/>
        </authorList>
    </citation>
    <scope>NUCLEOTIDE SEQUENCE [LARGE SCALE GENOMIC DNA]</scope>
    <source>
        <strain evidence="3 4">DSM 28353</strain>
    </source>
</reference>
<evidence type="ECO:0000313" key="3">
    <source>
        <dbReference type="EMBL" id="TDQ79760.1"/>
    </source>
</evidence>
<organism evidence="3 4">
    <name type="scientific">Sphingobacterium yanglingense</name>
    <dbReference type="NCBI Taxonomy" id="1437280"/>
    <lineage>
        <taxon>Bacteria</taxon>
        <taxon>Pseudomonadati</taxon>
        <taxon>Bacteroidota</taxon>
        <taxon>Sphingobacteriia</taxon>
        <taxon>Sphingobacteriales</taxon>
        <taxon>Sphingobacteriaceae</taxon>
        <taxon>Sphingobacterium</taxon>
    </lineage>
</organism>
<feature type="transmembrane region" description="Helical" evidence="1">
    <location>
        <begin position="54"/>
        <end position="73"/>
    </location>
</feature>
<comment type="caution">
    <text evidence="3">The sequence shown here is derived from an EMBL/GenBank/DDBJ whole genome shotgun (WGS) entry which is preliminary data.</text>
</comment>
<feature type="domain" description="SMODS and SLOG-associating 2TM effector" evidence="2">
    <location>
        <begin position="21"/>
        <end position="215"/>
    </location>
</feature>
<keyword evidence="1" id="KW-0812">Transmembrane</keyword>
<accession>A0A4R6WHQ6</accession>
<evidence type="ECO:0000259" key="2">
    <source>
        <dbReference type="Pfam" id="PF18160"/>
    </source>
</evidence>
<protein>
    <recommendedName>
        <fullName evidence="2">SMODS and SLOG-associating 2TM effector domain-containing protein</fullName>
    </recommendedName>
</protein>
<sequence>MENNNTLEKSIFTGEKAYLEKSFLEELSLKVWTTKGARFQADQRLRAKARMSSISMSVFSAYLIIAGLISVYVGSHASINFQIINYFVTALSIILLVLSQYENAQDYKLRAEKLHQCGLDISEIYNEIRIFKTLVPSPSDETTKIFCENIAPRYQAILSKYENHMPIDYAMFKTTQRHYFSKLEARDIKSTKRKLWWIVNGWYAMLLIGTPLVFIGLSFVNFYK</sequence>
<keyword evidence="1" id="KW-1133">Transmembrane helix</keyword>
<dbReference type="Proteomes" id="UP000295292">
    <property type="component" value="Unassembled WGS sequence"/>
</dbReference>
<feature type="transmembrane region" description="Helical" evidence="1">
    <location>
        <begin position="195"/>
        <end position="220"/>
    </location>
</feature>
<dbReference type="NCBIfam" id="NF033631">
    <property type="entry name" value="SLATT_5"/>
    <property type="match status" value="1"/>
</dbReference>
<evidence type="ECO:0000313" key="4">
    <source>
        <dbReference type="Proteomes" id="UP000295292"/>
    </source>
</evidence>
<name>A0A4R6WHQ6_9SPHI</name>
<dbReference type="AlphaFoldDB" id="A0A4R6WHQ6"/>
<keyword evidence="1" id="KW-0472">Membrane</keyword>
<dbReference type="EMBL" id="SNYV01000011">
    <property type="protein sequence ID" value="TDQ79760.1"/>
    <property type="molecule type" value="Genomic_DNA"/>
</dbReference>
<proteinExistence type="predicted"/>
<dbReference type="InterPro" id="IPR041115">
    <property type="entry name" value="SLATT_5"/>
</dbReference>
<evidence type="ECO:0000256" key="1">
    <source>
        <dbReference type="SAM" id="Phobius"/>
    </source>
</evidence>
<feature type="transmembrane region" description="Helical" evidence="1">
    <location>
        <begin position="79"/>
        <end position="98"/>
    </location>
</feature>
<dbReference type="RefSeq" id="WP_162850034.1">
    <property type="nucleotide sequence ID" value="NZ_SNYV01000011.1"/>
</dbReference>
<keyword evidence="4" id="KW-1185">Reference proteome</keyword>
<dbReference type="Pfam" id="PF18160">
    <property type="entry name" value="SLATT_5"/>
    <property type="match status" value="1"/>
</dbReference>